<evidence type="ECO:0000256" key="1">
    <source>
        <dbReference type="SAM" id="Phobius"/>
    </source>
</evidence>
<dbReference type="AlphaFoldDB" id="A0A8C4MUA7"/>
<organism evidence="2 3">
    <name type="scientific">Equus asinus</name>
    <name type="common">Donkey</name>
    <name type="synonym">Equus africanus asinus</name>
    <dbReference type="NCBI Taxonomy" id="9793"/>
    <lineage>
        <taxon>Eukaryota</taxon>
        <taxon>Metazoa</taxon>
        <taxon>Chordata</taxon>
        <taxon>Craniata</taxon>
        <taxon>Vertebrata</taxon>
        <taxon>Euteleostomi</taxon>
        <taxon>Mammalia</taxon>
        <taxon>Eutheria</taxon>
        <taxon>Laurasiatheria</taxon>
        <taxon>Perissodactyla</taxon>
        <taxon>Equidae</taxon>
        <taxon>Equus</taxon>
    </lineage>
</organism>
<reference evidence="2 3" key="1">
    <citation type="journal article" date="2020" name="Nat. Commun.">
        <title>Donkey genomes provide new insights into domestication and selection for coat color.</title>
        <authorList>
            <person name="Wang"/>
            <person name="C."/>
            <person name="Li"/>
            <person name="H."/>
            <person name="Guo"/>
            <person name="Y."/>
            <person name="Huang"/>
            <person name="J."/>
            <person name="Sun"/>
            <person name="Y."/>
            <person name="Min"/>
            <person name="J."/>
            <person name="Wang"/>
            <person name="J."/>
            <person name="Fang"/>
            <person name="X."/>
            <person name="Zhao"/>
            <person name="Z."/>
            <person name="Wang"/>
            <person name="S."/>
            <person name="Zhang"/>
            <person name="Y."/>
            <person name="Liu"/>
            <person name="Q."/>
            <person name="Jiang"/>
            <person name="Q."/>
            <person name="Wang"/>
            <person name="X."/>
            <person name="Guo"/>
            <person name="Y."/>
            <person name="Yang"/>
            <person name="C."/>
            <person name="Wang"/>
            <person name="Y."/>
            <person name="Tian"/>
            <person name="F."/>
            <person name="Zhuang"/>
            <person name="G."/>
            <person name="Fan"/>
            <person name="Y."/>
            <person name="Gao"/>
            <person name="Q."/>
            <person name="Li"/>
            <person name="Y."/>
            <person name="Ju"/>
            <person name="Z."/>
            <person name="Li"/>
            <person name="J."/>
            <person name="Li"/>
            <person name="R."/>
            <person name="Hou"/>
            <person name="M."/>
            <person name="Yang"/>
            <person name="G."/>
            <person name="Liu"/>
            <person name="G."/>
            <person name="Liu"/>
            <person name="W."/>
            <person name="Guo"/>
            <person name="J."/>
            <person name="Pan"/>
            <person name="S."/>
            <person name="Fan"/>
            <person name="G."/>
            <person name="Zhang"/>
            <person name="W."/>
            <person name="Zhang"/>
            <person name="R."/>
            <person name="Yu"/>
            <person name="J."/>
            <person name="Zhang"/>
            <person name="X."/>
            <person name="Yin"/>
            <person name="Q."/>
            <person name="Ji"/>
            <person name="C."/>
            <person name="Jin"/>
            <person name="Y."/>
            <person name="Yue"/>
            <person name="G."/>
            <person name="Liu"/>
            <person name="M."/>
            <person name="Xu"/>
            <person name="J."/>
            <person name="Liu"/>
            <person name="S."/>
            <person name="Jordana"/>
            <person name="J."/>
            <person name="Noce"/>
            <person name="A."/>
            <person name="Amills"/>
            <person name="M."/>
            <person name="Wu"/>
            <person name="D.D."/>
            <person name="Li"/>
            <person name="S."/>
            <person name="Zhou"/>
            <person name="X. and Zhong"/>
            <person name="J."/>
        </authorList>
    </citation>
    <scope>NUCLEOTIDE SEQUENCE [LARGE SCALE GENOMIC DNA]</scope>
</reference>
<feature type="transmembrane region" description="Helical" evidence="1">
    <location>
        <begin position="44"/>
        <end position="61"/>
    </location>
</feature>
<evidence type="ECO:0000313" key="3">
    <source>
        <dbReference type="Proteomes" id="UP000694387"/>
    </source>
</evidence>
<sequence>MRPGAADAGLTPCHFYLRLQGQKLSHRPQAGLTGFQNSPTWSDLWLFILLDLAVVFFVYLLP</sequence>
<reference evidence="2" key="3">
    <citation type="submission" date="2025-09" db="UniProtKB">
        <authorList>
            <consortium name="Ensembl"/>
        </authorList>
    </citation>
    <scope>IDENTIFICATION</scope>
</reference>
<proteinExistence type="predicted"/>
<evidence type="ECO:0000313" key="2">
    <source>
        <dbReference type="Ensembl" id="ENSEASP00005031126.2"/>
    </source>
</evidence>
<accession>A0A8C4MUA7</accession>
<keyword evidence="1" id="KW-0472">Membrane</keyword>
<dbReference type="Proteomes" id="UP000694387">
    <property type="component" value="Chromosome 8"/>
</dbReference>
<reference evidence="2" key="2">
    <citation type="submission" date="2025-08" db="UniProtKB">
        <authorList>
            <consortium name="Ensembl"/>
        </authorList>
    </citation>
    <scope>IDENTIFICATION</scope>
</reference>
<name>A0A8C4MUA7_EQUAS</name>
<keyword evidence="3" id="KW-1185">Reference proteome</keyword>
<dbReference type="InterPro" id="IPR038780">
    <property type="entry name" value="ALN"/>
</dbReference>
<dbReference type="Ensembl" id="ENSEAST00005033841.2">
    <property type="protein sequence ID" value="ENSEASP00005031126.2"/>
    <property type="gene ID" value="ENSEASG00005021203.2"/>
</dbReference>
<keyword evidence="1" id="KW-0812">Transmembrane</keyword>
<protein>
    <submittedName>
        <fullName evidence="2">Uncharacterized protein</fullName>
    </submittedName>
</protein>
<dbReference type="Pfam" id="PF17696">
    <property type="entry name" value="ALN"/>
    <property type="match status" value="1"/>
</dbReference>
<keyword evidence="1" id="KW-1133">Transmembrane helix</keyword>